<evidence type="ECO:0000313" key="6">
    <source>
        <dbReference type="Proteomes" id="UP000018208"/>
    </source>
</evidence>
<dbReference type="PANTHER" id="PTHR10502:SF102">
    <property type="entry name" value="ANNEXIN B11"/>
    <property type="match status" value="1"/>
</dbReference>
<keyword evidence="6" id="KW-1185">Reference proteome</keyword>
<name>V6LE86_9EUKA</name>
<dbReference type="PANTHER" id="PTHR10502">
    <property type="entry name" value="ANNEXIN"/>
    <property type="match status" value="1"/>
</dbReference>
<dbReference type="Pfam" id="PF00191">
    <property type="entry name" value="Annexin"/>
    <property type="match status" value="1"/>
</dbReference>
<accession>V6LE86</accession>
<dbReference type="AlphaFoldDB" id="V6LE86"/>
<dbReference type="VEuPathDB" id="GiardiaDB:SS50377_22503"/>
<protein>
    <submittedName>
        <fullName evidence="4">Annexin 8</fullName>
    </submittedName>
</protein>
<dbReference type="EMBL" id="KI546166">
    <property type="protein sequence ID" value="EST42006.1"/>
    <property type="molecule type" value="Genomic_DNA"/>
</dbReference>
<comment type="similarity">
    <text evidence="1">Belongs to the annexin family.</text>
</comment>
<dbReference type="Gene3D" id="1.10.220.10">
    <property type="entry name" value="Annexin"/>
    <property type="match status" value="2"/>
</dbReference>
<dbReference type="GO" id="GO:0005737">
    <property type="term" value="C:cytoplasm"/>
    <property type="evidence" value="ECO:0007669"/>
    <property type="project" value="TreeGrafter"/>
</dbReference>
<dbReference type="Proteomes" id="UP000018208">
    <property type="component" value="Unassembled WGS sequence"/>
</dbReference>
<dbReference type="GO" id="GO:0001786">
    <property type="term" value="F:phosphatidylserine binding"/>
    <property type="evidence" value="ECO:0007669"/>
    <property type="project" value="TreeGrafter"/>
</dbReference>
<organism evidence="4">
    <name type="scientific">Spironucleus salmonicida</name>
    <dbReference type="NCBI Taxonomy" id="348837"/>
    <lineage>
        <taxon>Eukaryota</taxon>
        <taxon>Metamonada</taxon>
        <taxon>Diplomonadida</taxon>
        <taxon>Hexamitidae</taxon>
        <taxon>Hexamitinae</taxon>
        <taxon>Spironucleus</taxon>
    </lineage>
</organism>
<reference evidence="5" key="2">
    <citation type="submission" date="2020-12" db="EMBL/GenBank/DDBJ databases">
        <title>New Spironucleus salmonicida genome in near-complete chromosomes.</title>
        <authorList>
            <person name="Xu F."/>
            <person name="Kurt Z."/>
            <person name="Jimenez-Gonzalez A."/>
            <person name="Astvaldsson A."/>
            <person name="Andersson J.O."/>
            <person name="Svard S.G."/>
        </authorList>
    </citation>
    <scope>NUCLEOTIDE SEQUENCE</scope>
    <source>
        <strain evidence="5">ATCC 50377</strain>
    </source>
</reference>
<evidence type="ECO:0000256" key="2">
    <source>
        <dbReference type="ARBA" id="ARBA00022737"/>
    </source>
</evidence>
<dbReference type="SMART" id="SM00335">
    <property type="entry name" value="ANX"/>
    <property type="match status" value="2"/>
</dbReference>
<keyword evidence="2" id="KW-0677">Repeat</keyword>
<dbReference type="GO" id="GO:0005544">
    <property type="term" value="F:calcium-dependent phospholipid binding"/>
    <property type="evidence" value="ECO:0007669"/>
    <property type="project" value="InterPro"/>
</dbReference>
<reference evidence="4 5" key="1">
    <citation type="journal article" date="2014" name="PLoS Genet.">
        <title>The Genome of Spironucleus salmonicida Highlights a Fish Pathogen Adapted to Fluctuating Environments.</title>
        <authorList>
            <person name="Xu F."/>
            <person name="Jerlstrom-Hultqvist J."/>
            <person name="Einarsson E."/>
            <person name="Astvaldsson A."/>
            <person name="Svard S.G."/>
            <person name="Andersson J.O."/>
        </authorList>
    </citation>
    <scope>NUCLEOTIDE SEQUENCE</scope>
    <source>
        <strain evidence="5">ATCC 50377</strain>
    </source>
</reference>
<dbReference type="GO" id="GO:0005886">
    <property type="term" value="C:plasma membrane"/>
    <property type="evidence" value="ECO:0007669"/>
    <property type="project" value="TreeGrafter"/>
</dbReference>
<proteinExistence type="inferred from homology"/>
<sequence>MELNNNFLILYSQQLDLAFQGYGIDYLAIANVLQNISPDQIERFSKAFYCYSQQSLSNYLKQRCGGKGQNLMQYCIQDRYTLWATLIKKSIKGLGTDEKMLTELLILASEEDMVLIQEKYFEIYDKEMLEDISSDFSKNAMLKFLKAWVYAMRYPKQYIIEEVELLKTTLAAKSVDQQIIIKFLTTITPEQFREINDLYLQNAKQTIKQAMIKAFTGKIQYAIVMGVEFLISGTQACAFAFSKSLKSKEQSILCITALLRDRYRSQFSQIYSQVAGKTLEEDLKIGFEDISDTIITLWN</sequence>
<dbReference type="EMBL" id="AUWU02000003">
    <property type="protein sequence ID" value="KAH0574888.1"/>
    <property type="molecule type" value="Genomic_DNA"/>
</dbReference>
<dbReference type="GO" id="GO:0005509">
    <property type="term" value="F:calcium ion binding"/>
    <property type="evidence" value="ECO:0007669"/>
    <property type="project" value="InterPro"/>
</dbReference>
<evidence type="ECO:0000313" key="5">
    <source>
        <dbReference type="EMBL" id="KAH0574888.1"/>
    </source>
</evidence>
<keyword evidence="3" id="KW-0041">Annexin</keyword>
<dbReference type="PRINTS" id="PR00196">
    <property type="entry name" value="ANNEXIN"/>
</dbReference>
<dbReference type="OrthoDB" id="37886at2759"/>
<dbReference type="InterPro" id="IPR001464">
    <property type="entry name" value="Annexin"/>
</dbReference>
<evidence type="ECO:0000256" key="1">
    <source>
        <dbReference type="ARBA" id="ARBA00007831"/>
    </source>
</evidence>
<dbReference type="InterPro" id="IPR018502">
    <property type="entry name" value="Annexin_repeat"/>
</dbReference>
<dbReference type="PROSITE" id="PS51897">
    <property type="entry name" value="ANNEXIN_2"/>
    <property type="match status" value="1"/>
</dbReference>
<evidence type="ECO:0000256" key="3">
    <source>
        <dbReference type="ARBA" id="ARBA00023216"/>
    </source>
</evidence>
<evidence type="ECO:0000313" key="4">
    <source>
        <dbReference type="EMBL" id="EST42006.1"/>
    </source>
</evidence>
<dbReference type="InterPro" id="IPR037104">
    <property type="entry name" value="Annexin_sf"/>
</dbReference>
<dbReference type="SUPFAM" id="SSF47874">
    <property type="entry name" value="Annexin"/>
    <property type="match status" value="1"/>
</dbReference>
<gene>
    <name evidence="4" type="ORF">SS50377_18312</name>
    <name evidence="5" type="ORF">SS50377_22503</name>
</gene>